<comment type="caution">
    <text evidence="1">The sequence shown here is derived from an EMBL/GenBank/DDBJ whole genome shotgun (WGS) entry which is preliminary data.</text>
</comment>
<sequence>MENTTKTDNFLQAIQRYTEEQKSIANTEVELLKEEKLKKAEENGKRDSERYIQQQLEAKKYVETSKLARLVQESQKKLFRERAKMTDEVFEMAAQKLIKYTETKEYKLKLVDSARQIAELFDDNRCVVYINEKDMKYSTEILAAFHGMAELVKDNSIKIGGLKGYCKSMRIVADETLDTKLAAQREWFIENSGLSVLN</sequence>
<keyword evidence="2" id="KW-1185">Reference proteome</keyword>
<organism evidence="1 2">
    <name type="scientific">Ruminococcus intestinalis</name>
    <dbReference type="NCBI Taxonomy" id="2763066"/>
    <lineage>
        <taxon>Bacteria</taxon>
        <taxon>Bacillati</taxon>
        <taxon>Bacillota</taxon>
        <taxon>Clostridia</taxon>
        <taxon>Eubacteriales</taxon>
        <taxon>Oscillospiraceae</taxon>
        <taxon>Ruminococcus</taxon>
    </lineage>
</organism>
<evidence type="ECO:0000313" key="2">
    <source>
        <dbReference type="Proteomes" id="UP000636755"/>
    </source>
</evidence>
<name>A0ABR7HJH6_9FIRM</name>
<dbReference type="Proteomes" id="UP000636755">
    <property type="component" value="Unassembled WGS sequence"/>
</dbReference>
<proteinExistence type="predicted"/>
<dbReference type="EMBL" id="JACOPS010000001">
    <property type="protein sequence ID" value="MBC5727679.1"/>
    <property type="molecule type" value="Genomic_DNA"/>
</dbReference>
<dbReference type="RefSeq" id="WP_186934926.1">
    <property type="nucleotide sequence ID" value="NZ_JACOPS010000001.1"/>
</dbReference>
<dbReference type="Gene3D" id="3.30.2320.30">
    <property type="entry name" value="ATP synthase, E subunit, C-terminal"/>
    <property type="match status" value="1"/>
</dbReference>
<evidence type="ECO:0000313" key="1">
    <source>
        <dbReference type="EMBL" id="MBC5727679.1"/>
    </source>
</evidence>
<protein>
    <recommendedName>
        <fullName evidence="3">ATPase</fullName>
    </recommendedName>
</protein>
<dbReference type="InterPro" id="IPR038495">
    <property type="entry name" value="ATPase_E_C"/>
</dbReference>
<reference evidence="1 2" key="1">
    <citation type="submission" date="2020-08" db="EMBL/GenBank/DDBJ databases">
        <title>Genome public.</title>
        <authorList>
            <person name="Liu C."/>
            <person name="Sun Q."/>
        </authorList>
    </citation>
    <scope>NUCLEOTIDE SEQUENCE [LARGE SCALE GENOMIC DNA]</scope>
    <source>
        <strain evidence="1 2">NSJ-71</strain>
    </source>
</reference>
<gene>
    <name evidence="1" type="ORF">H8R91_03870</name>
</gene>
<evidence type="ECO:0008006" key="3">
    <source>
        <dbReference type="Google" id="ProtNLM"/>
    </source>
</evidence>
<dbReference type="SUPFAM" id="SSF160527">
    <property type="entry name" value="V-type ATPase subunit E-like"/>
    <property type="match status" value="1"/>
</dbReference>
<accession>A0ABR7HJH6</accession>